<comment type="caution">
    <text evidence="4">The sequence shown here is derived from an EMBL/GenBank/DDBJ whole genome shotgun (WGS) entry which is preliminary data.</text>
</comment>
<dbReference type="OrthoDB" id="3638307at2"/>
<dbReference type="Proteomes" id="UP000316988">
    <property type="component" value="Unassembled WGS sequence"/>
</dbReference>
<name>A0A554SH80_9ACTN</name>
<evidence type="ECO:0000313" key="4">
    <source>
        <dbReference type="EMBL" id="TSD65710.1"/>
    </source>
</evidence>
<protein>
    <recommendedName>
        <fullName evidence="3">SAF domain-containing protein</fullName>
    </recommendedName>
</protein>
<dbReference type="CDD" id="cd11614">
    <property type="entry name" value="SAF_CpaB_FlgA_like"/>
    <property type="match status" value="1"/>
</dbReference>
<dbReference type="SMART" id="SM00858">
    <property type="entry name" value="SAF"/>
    <property type="match status" value="1"/>
</dbReference>
<feature type="compositionally biased region" description="Pro residues" evidence="1">
    <location>
        <begin position="13"/>
        <end position="26"/>
    </location>
</feature>
<reference evidence="4 5" key="1">
    <citation type="submission" date="2019-07" db="EMBL/GenBank/DDBJ databases">
        <authorList>
            <person name="Zhao L.H."/>
        </authorList>
    </citation>
    <scope>NUCLEOTIDE SEQUENCE [LARGE SCALE GENOMIC DNA]</scope>
    <source>
        <strain evidence="4 5">Co35</strain>
    </source>
</reference>
<evidence type="ECO:0000259" key="3">
    <source>
        <dbReference type="SMART" id="SM00858"/>
    </source>
</evidence>
<keyword evidence="5" id="KW-1185">Reference proteome</keyword>
<feature type="domain" description="SAF" evidence="3">
    <location>
        <begin position="61"/>
        <end position="124"/>
    </location>
</feature>
<proteinExistence type="predicted"/>
<dbReference type="Gene3D" id="3.90.1210.10">
    <property type="entry name" value="Antifreeze-like/N-acetylneuraminic acid synthase C-terminal domain"/>
    <property type="match status" value="1"/>
</dbReference>
<feature type="transmembrane region" description="Helical" evidence="2">
    <location>
        <begin position="34"/>
        <end position="54"/>
    </location>
</feature>
<accession>A0A554SH80</accession>
<keyword evidence="2" id="KW-1133">Transmembrane helix</keyword>
<organism evidence="4 5">
    <name type="scientific">Aeromicrobium piscarium</name>
    <dbReference type="NCBI Taxonomy" id="2590901"/>
    <lineage>
        <taxon>Bacteria</taxon>
        <taxon>Bacillati</taxon>
        <taxon>Actinomycetota</taxon>
        <taxon>Actinomycetes</taxon>
        <taxon>Propionibacteriales</taxon>
        <taxon>Nocardioidaceae</taxon>
        <taxon>Aeromicrobium</taxon>
    </lineage>
</organism>
<dbReference type="InterPro" id="IPR013974">
    <property type="entry name" value="SAF"/>
</dbReference>
<dbReference type="EMBL" id="VLNT01000002">
    <property type="protein sequence ID" value="TSD65710.1"/>
    <property type="molecule type" value="Genomic_DNA"/>
</dbReference>
<keyword evidence="2" id="KW-0472">Membrane</keyword>
<dbReference type="Pfam" id="PF08666">
    <property type="entry name" value="SAF"/>
    <property type="match status" value="1"/>
</dbReference>
<feature type="region of interest" description="Disordered" evidence="1">
    <location>
        <begin position="1"/>
        <end position="26"/>
    </location>
</feature>
<evidence type="ECO:0000256" key="2">
    <source>
        <dbReference type="SAM" id="Phobius"/>
    </source>
</evidence>
<gene>
    <name evidence="4" type="ORF">FNM00_04640</name>
</gene>
<evidence type="ECO:0000256" key="1">
    <source>
        <dbReference type="SAM" id="MobiDB-lite"/>
    </source>
</evidence>
<dbReference type="AlphaFoldDB" id="A0A554SH80"/>
<sequence>MSSTATRYERSQVPPPVSAEPPLPPPPKLRRRPALIAAAVVSICLGAILGGWAWTATTNTQEVLAARADIERGAIIEADDLVRVRVNSDPALKPVGASSLDSVVGQRAAVDIAAGSLLTPSSYADSVVPAEEMSVVGVALTSSQAPGMNLQTGDRVRVVATPAEGSEAPTGVPSFSEAEVVGVRVSDDTGQLVVDLLVPRAEAAALAAQIATGNVAIVLDSRAR</sequence>
<evidence type="ECO:0000313" key="5">
    <source>
        <dbReference type="Proteomes" id="UP000316988"/>
    </source>
</evidence>
<keyword evidence="2" id="KW-0812">Transmembrane</keyword>